<proteinExistence type="predicted"/>
<name>A0A9W8M1T4_9FUNG</name>
<organism evidence="1 2">
    <name type="scientific">Coemansia brasiliensis</name>
    <dbReference type="NCBI Taxonomy" id="2650707"/>
    <lineage>
        <taxon>Eukaryota</taxon>
        <taxon>Fungi</taxon>
        <taxon>Fungi incertae sedis</taxon>
        <taxon>Zoopagomycota</taxon>
        <taxon>Kickxellomycotina</taxon>
        <taxon>Kickxellomycetes</taxon>
        <taxon>Kickxellales</taxon>
        <taxon>Kickxellaceae</taxon>
        <taxon>Coemansia</taxon>
    </lineage>
</organism>
<dbReference type="Proteomes" id="UP001139887">
    <property type="component" value="Unassembled WGS sequence"/>
</dbReference>
<reference evidence="1" key="1">
    <citation type="submission" date="2022-07" db="EMBL/GenBank/DDBJ databases">
        <title>Phylogenomic reconstructions and comparative analyses of Kickxellomycotina fungi.</title>
        <authorList>
            <person name="Reynolds N.K."/>
            <person name="Stajich J.E."/>
            <person name="Barry K."/>
            <person name="Grigoriev I.V."/>
            <person name="Crous P."/>
            <person name="Smith M.E."/>
        </authorList>
    </citation>
    <scope>NUCLEOTIDE SEQUENCE</scope>
    <source>
        <strain evidence="1">NRRL 1566</strain>
    </source>
</reference>
<keyword evidence="2" id="KW-1185">Reference proteome</keyword>
<sequence>MLAAHMHHEPEPFFGAEYFAKLQTQLLSIPVQQLAESDGSWIRNIGFSIEATIMHAARRTEALERLNGELDQASQNGDVEASRLRMYCAQTLGTCALTHDVWQAMSQMAFTVFHIMPWSIQMINSDESNWIARMTEHYSNWLQIVQQILENHGTTLCRRLPTVIEDPATRQFRWGVPTLHAVISTEVLRNIMLRRTLVWNKQSSNDAAEEEMRLEQREQAVLGTVISKDASAVYGMMSEQHCLLQVAYACSGGAPAPASSTVPGTAECLHTSMQRACYGLAPILGFEEQALTQAMDMHKLVECIADMKTTAQQLYHAPLYEKYPPKAGLAPSYAKQMLLRTATALFNMGCPWAQSAESLAPANVPDISQAAAAHLAQALRQTAVLCDIYSLSTTYIDGSWLCTATGQLLQQPFVWQPFADDLAHILSGDIPTPGGSPTPEKALATGIEWLCEFAECISTADKQTQVQTQCEAAIDCVLAFYANDTKSLCALAELVPLTAWQAMGKAQCGTTTVAAVVWASVWRFGINSGINADSWQRAVALCCPGSAFLAYIVVHMCLEATQQLVTGSGDVWLAKLNQQGVSALRHVERTLTYAGRDVWSKDDLAFTPLLYTQNEAAEQAIQKQLAGAVRLLESETQAAWAQQLGLDAAQLSLTEADMRRTACLINEYVHGAAELLELLPQLLAPTSNSNVFEVPGILAKLPPIEASGTSGFNVEAAVRQWRRGVTQLTFLQARHDIQALVEHSYPSNAKLRLDTVLVPFMQAEPVAGVELVIGAIADFMWRRQIVYARRAGPFYAIRAMFAMAEPGPAAMRVLLLLTALRYGNSMRDTPIHMWLTDCLDTAPLDVVNAYFTHLLDSPSPVFAAELPVEPDWALKAHAVVKLWAGDRRLRSRPLVTAVCVAVVRHVLQCEEWTQQWQKWMPVIRDVLSMLFLRTDPPATDIVRQMLASNAAATRADFRLLQLLTDTLEIGSHDDLAFADSRDWFLIHVLDPVLEALPGPAARTLLADMLASSDALGKLIPWLDVAASLVQNVPLGHGCPVAMDPEQAKKHFVGYLSPLARVLLAIGNFIEAREEQAASEQFDWTWLQGLLSGYLDTCTGDAQLDAIDALLDVYTFCSVEKLRETITGVFTSQRKLAPAAIQRTFGRRPLDVFTLHSLRPQLQSSLPPLTPLSGDGEAPFRPGAEIYPLVSAVLQTALQDYEPQIVASWIEKQLWEISEEPDVRRHLIALKPRLIPKEHRPAASDKRMSQETVLQTTSASLHISTESQASAAAYALDRSVYLLGLLVSRSDSALYGALAARLAQSRVLLHVLMVAVGDSMRQFATLAATRELLTSLWAASNNGSSQVDGISVERVWSGVNFYTLAQRLNSQLTEEFTTWSDVQALPSK</sequence>
<evidence type="ECO:0000313" key="1">
    <source>
        <dbReference type="EMBL" id="KAJ2851338.1"/>
    </source>
</evidence>
<dbReference type="OrthoDB" id="1926878at2759"/>
<dbReference type="EMBL" id="JANBUW010000014">
    <property type="protein sequence ID" value="KAJ2851338.1"/>
    <property type="molecule type" value="Genomic_DNA"/>
</dbReference>
<evidence type="ECO:0000313" key="2">
    <source>
        <dbReference type="Proteomes" id="UP001139887"/>
    </source>
</evidence>
<gene>
    <name evidence="1" type="ORF">IWW36_001235</name>
</gene>
<protein>
    <submittedName>
        <fullName evidence="1">Uncharacterized protein</fullName>
    </submittedName>
</protein>
<comment type="caution">
    <text evidence="1">The sequence shown here is derived from an EMBL/GenBank/DDBJ whole genome shotgun (WGS) entry which is preliminary data.</text>
</comment>
<accession>A0A9W8M1T4</accession>